<dbReference type="Proteomes" id="UP000199476">
    <property type="component" value="Unassembled WGS sequence"/>
</dbReference>
<accession>A0A1G9MAC8</accession>
<keyword evidence="1" id="KW-0812">Transmembrane</keyword>
<keyword evidence="3" id="KW-1185">Reference proteome</keyword>
<keyword evidence="1" id="KW-0472">Membrane</keyword>
<name>A0A1G9MAC8_9FIRM</name>
<dbReference type="AlphaFoldDB" id="A0A1G9MAC8"/>
<sequence length="33" mass="3694">MEFQPFVVGIFHLGILSFFLILGKIIRVKLGGC</sequence>
<dbReference type="EMBL" id="FNGO01000008">
    <property type="protein sequence ID" value="SDL71242.1"/>
    <property type="molecule type" value="Genomic_DNA"/>
</dbReference>
<reference evidence="2 3" key="1">
    <citation type="submission" date="2016-10" db="EMBL/GenBank/DDBJ databases">
        <authorList>
            <person name="de Groot N.N."/>
        </authorList>
    </citation>
    <scope>NUCLEOTIDE SEQUENCE [LARGE SCALE GENOMIC DNA]</scope>
    <source>
        <strain evidence="2 3">SLAS-1</strain>
    </source>
</reference>
<gene>
    <name evidence="2" type="ORF">SAMN04488692_1087</name>
</gene>
<evidence type="ECO:0000313" key="3">
    <source>
        <dbReference type="Proteomes" id="UP000199476"/>
    </source>
</evidence>
<evidence type="ECO:0000313" key="2">
    <source>
        <dbReference type="EMBL" id="SDL71242.1"/>
    </source>
</evidence>
<proteinExistence type="predicted"/>
<keyword evidence="1" id="KW-1133">Transmembrane helix</keyword>
<feature type="transmembrane region" description="Helical" evidence="1">
    <location>
        <begin position="6"/>
        <end position="26"/>
    </location>
</feature>
<evidence type="ECO:0000256" key="1">
    <source>
        <dbReference type="SAM" id="Phobius"/>
    </source>
</evidence>
<protein>
    <submittedName>
        <fullName evidence="2">Uncharacterized protein</fullName>
    </submittedName>
</protein>
<organism evidence="2 3">
    <name type="scientific">Halarsenatibacter silvermanii</name>
    <dbReference type="NCBI Taxonomy" id="321763"/>
    <lineage>
        <taxon>Bacteria</taxon>
        <taxon>Bacillati</taxon>
        <taxon>Bacillota</taxon>
        <taxon>Clostridia</taxon>
        <taxon>Halanaerobiales</taxon>
        <taxon>Halarsenatibacteraceae</taxon>
        <taxon>Halarsenatibacter</taxon>
    </lineage>
</organism>